<accession>A0ABP4N5I1</accession>
<dbReference type="RefSeq" id="WP_344232219.1">
    <property type="nucleotide sequence ID" value="NZ_BAAAPH010000003.1"/>
</dbReference>
<name>A0ABP4N5I1_9ACTN</name>
<evidence type="ECO:0000313" key="3">
    <source>
        <dbReference type="Proteomes" id="UP001501705"/>
    </source>
</evidence>
<gene>
    <name evidence="2" type="ORF">GCM10009804_10960</name>
</gene>
<evidence type="ECO:0000313" key="2">
    <source>
        <dbReference type="EMBL" id="GAA1555902.1"/>
    </source>
</evidence>
<organism evidence="2 3">
    <name type="scientific">Kribbella hippodromi</name>
    <dbReference type="NCBI Taxonomy" id="434347"/>
    <lineage>
        <taxon>Bacteria</taxon>
        <taxon>Bacillati</taxon>
        <taxon>Actinomycetota</taxon>
        <taxon>Actinomycetes</taxon>
        <taxon>Propionibacteriales</taxon>
        <taxon>Kribbellaceae</taxon>
        <taxon>Kribbella</taxon>
    </lineage>
</organism>
<comment type="caution">
    <text evidence="2">The sequence shown here is derived from an EMBL/GenBank/DDBJ whole genome shotgun (WGS) entry which is preliminary data.</text>
</comment>
<dbReference type="EMBL" id="BAAAPH010000003">
    <property type="protein sequence ID" value="GAA1555902.1"/>
    <property type="molecule type" value="Genomic_DNA"/>
</dbReference>
<protein>
    <recommendedName>
        <fullName evidence="4">Tetratricopeptide repeat protein</fullName>
    </recommendedName>
</protein>
<reference evidence="3" key="1">
    <citation type="journal article" date="2019" name="Int. J. Syst. Evol. Microbiol.">
        <title>The Global Catalogue of Microorganisms (GCM) 10K type strain sequencing project: providing services to taxonomists for standard genome sequencing and annotation.</title>
        <authorList>
            <consortium name="The Broad Institute Genomics Platform"/>
            <consortium name="The Broad Institute Genome Sequencing Center for Infectious Disease"/>
            <person name="Wu L."/>
            <person name="Ma J."/>
        </authorList>
    </citation>
    <scope>NUCLEOTIDE SEQUENCE [LARGE SCALE GENOMIC DNA]</scope>
    <source>
        <strain evidence="3">JCM 15572</strain>
    </source>
</reference>
<evidence type="ECO:0000256" key="1">
    <source>
        <dbReference type="SAM" id="Coils"/>
    </source>
</evidence>
<proteinExistence type="predicted"/>
<keyword evidence="1" id="KW-0175">Coiled coil</keyword>
<dbReference type="Proteomes" id="UP001501705">
    <property type="component" value="Unassembled WGS sequence"/>
</dbReference>
<keyword evidence="3" id="KW-1185">Reference proteome</keyword>
<evidence type="ECO:0008006" key="4">
    <source>
        <dbReference type="Google" id="ProtNLM"/>
    </source>
</evidence>
<feature type="coiled-coil region" evidence="1">
    <location>
        <begin position="203"/>
        <end position="230"/>
    </location>
</feature>
<sequence>MQPRSAAGARARAVGAQAKAMKELARGRRESALRHSTVAVAAAEEAVAIADQDDDVVLLARTQTCKSEIHEALGDGAEALAAARQALDVYVRLDRETNNPQRVMRRLGPDSVMFMGGHPLKAQFARLYAQTADAQFTLARLIVENQGVAGAAEARRLADVALETYRELVRFDKVYAIRANELAAEHETLTGRLAGGAAAEDPVRVEENERRQLQAKATRAESQAAKARVDYLARRYSDAVENMRTAVELYREVVPHSLWHKRELARALFDFAHHLEAHGSRTPAVDAMDEAGRLFHQVNTQNDRRFAAEVELAARESRRLRRVRLRLSRPRTSVPPLAT</sequence>